<keyword evidence="2" id="KW-1185">Reference proteome</keyword>
<dbReference type="EMBL" id="JAFVMH010000008">
    <property type="protein sequence ID" value="MBO1326262.1"/>
    <property type="molecule type" value="Genomic_DNA"/>
</dbReference>
<dbReference type="Proteomes" id="UP000664073">
    <property type="component" value="Unassembled WGS sequence"/>
</dbReference>
<evidence type="ECO:0000313" key="2">
    <source>
        <dbReference type="Proteomes" id="UP000664073"/>
    </source>
</evidence>
<dbReference type="RefSeq" id="WP_207846928.1">
    <property type="nucleotide sequence ID" value="NZ_JAFVMH010000008.1"/>
</dbReference>
<evidence type="ECO:0000313" key="1">
    <source>
        <dbReference type="EMBL" id="MBO1326262.1"/>
    </source>
</evidence>
<gene>
    <name evidence="1" type="ORF">J2D77_13990</name>
</gene>
<dbReference type="AlphaFoldDB" id="A0A939KR40"/>
<reference evidence="1" key="1">
    <citation type="submission" date="2021-03" db="EMBL/GenBank/DDBJ databases">
        <title>The complete genome sequence of Acetobacter sp. TBRC 12339.</title>
        <authorList>
            <person name="Charoenyingcharoen P."/>
            <person name="Yukphan P."/>
        </authorList>
    </citation>
    <scope>NUCLEOTIDE SEQUENCE</scope>
    <source>
        <strain evidence="1">TBRC 12339</strain>
    </source>
</reference>
<sequence>MKTDDHQLSTLYLAARSAAGPLRSWVLKAYMLPENQLDASMTTSLAQMDQVARFGTYFGYDVSRAPAALIEPLRTYTMTLRQGSKARSGEEIPRHLFTVHRRIEALVTGPARAPEPGDLDAADE</sequence>
<name>A0A939KR40_9PROT</name>
<accession>A0A939KR40</accession>
<comment type="caution">
    <text evidence="1">The sequence shown here is derived from an EMBL/GenBank/DDBJ whole genome shotgun (WGS) entry which is preliminary data.</text>
</comment>
<protein>
    <submittedName>
        <fullName evidence="1">Uncharacterized protein</fullName>
    </submittedName>
</protein>
<organism evidence="1 2">
    <name type="scientific">Acetobacter garciniae</name>
    <dbReference type="NCBI Taxonomy" id="2817435"/>
    <lineage>
        <taxon>Bacteria</taxon>
        <taxon>Pseudomonadati</taxon>
        <taxon>Pseudomonadota</taxon>
        <taxon>Alphaproteobacteria</taxon>
        <taxon>Acetobacterales</taxon>
        <taxon>Acetobacteraceae</taxon>
        <taxon>Acetobacter</taxon>
    </lineage>
</organism>
<proteinExistence type="predicted"/>